<reference evidence="2" key="1">
    <citation type="journal article" date="2021" name="Proc. Natl. Acad. Sci. U.S.A.">
        <title>A Catalog of Tens of Thousands of Viruses from Human Metagenomes Reveals Hidden Associations with Chronic Diseases.</title>
        <authorList>
            <person name="Tisza M.J."/>
            <person name="Buck C.B."/>
        </authorList>
    </citation>
    <scope>NUCLEOTIDE SEQUENCE</scope>
    <source>
        <strain evidence="2">Ct3CA7</strain>
    </source>
</reference>
<name>A0A8S5LFB5_9CAUD</name>
<evidence type="ECO:0000256" key="1">
    <source>
        <dbReference type="SAM" id="MobiDB-lite"/>
    </source>
</evidence>
<organism evidence="2">
    <name type="scientific">Siphoviridae sp. ct3CA7</name>
    <dbReference type="NCBI Taxonomy" id="2823561"/>
    <lineage>
        <taxon>Viruses</taxon>
        <taxon>Duplodnaviria</taxon>
        <taxon>Heunggongvirae</taxon>
        <taxon>Uroviricota</taxon>
        <taxon>Caudoviricetes</taxon>
    </lineage>
</organism>
<evidence type="ECO:0000313" key="2">
    <source>
        <dbReference type="EMBL" id="DAD68555.1"/>
    </source>
</evidence>
<dbReference type="EMBL" id="BK014704">
    <property type="protein sequence ID" value="DAD68555.1"/>
    <property type="molecule type" value="Genomic_DNA"/>
</dbReference>
<feature type="compositionally biased region" description="Polar residues" evidence="1">
    <location>
        <begin position="177"/>
        <end position="191"/>
    </location>
</feature>
<accession>A0A8S5LFB5</accession>
<feature type="region of interest" description="Disordered" evidence="1">
    <location>
        <begin position="162"/>
        <end position="198"/>
    </location>
</feature>
<sequence length="245" mass="27225">MTLINISNPGSKVSDLRVLVSDLRVHVRHLLGKPVMLRGHRVQGGFHDVHGLGEIIHNLLRLIQHQAALLHLPISVPFTVCCPCGKNHAHGGGDATHPANDLADAHGLSHLRWRHLRRQPPHDLPLVRVKRRKRCLLRSRINRSSLIRHTLHNRRSDAALHGSLNDNLSHTNHHSNDGCNLSGNLTSQQPNDVGDLQDRVSHTDQGVLAAREPGLLSKQVRCGLFDDLHGLGIQVMACHFIFPSR</sequence>
<proteinExistence type="predicted"/>
<protein>
    <submittedName>
        <fullName evidence="2">Uncharacterized protein</fullName>
    </submittedName>
</protein>